<proteinExistence type="predicted"/>
<keyword evidence="3" id="KW-1185">Reference proteome</keyword>
<feature type="compositionally biased region" description="Pro residues" evidence="1">
    <location>
        <begin position="1"/>
        <end position="14"/>
    </location>
</feature>
<evidence type="ECO:0000313" key="3">
    <source>
        <dbReference type="Proteomes" id="UP000250235"/>
    </source>
</evidence>
<evidence type="ECO:0000256" key="1">
    <source>
        <dbReference type="SAM" id="MobiDB-lite"/>
    </source>
</evidence>
<dbReference type="EMBL" id="KV017449">
    <property type="protein sequence ID" value="KZV18507.1"/>
    <property type="molecule type" value="Genomic_DNA"/>
</dbReference>
<accession>A0A2Z7ABU7</accession>
<name>A0A2Z7ABU7_9LAMI</name>
<evidence type="ECO:0000313" key="2">
    <source>
        <dbReference type="EMBL" id="KZV18507.1"/>
    </source>
</evidence>
<gene>
    <name evidence="2" type="ORF">F511_10257</name>
</gene>
<feature type="compositionally biased region" description="Polar residues" evidence="1">
    <location>
        <begin position="17"/>
        <end position="37"/>
    </location>
</feature>
<feature type="region of interest" description="Disordered" evidence="1">
    <location>
        <begin position="1"/>
        <end position="57"/>
    </location>
</feature>
<reference evidence="2 3" key="1">
    <citation type="journal article" date="2015" name="Proc. Natl. Acad. Sci. U.S.A.">
        <title>The resurrection genome of Boea hygrometrica: A blueprint for survival of dehydration.</title>
        <authorList>
            <person name="Xiao L."/>
            <person name="Yang G."/>
            <person name="Zhang L."/>
            <person name="Yang X."/>
            <person name="Zhao S."/>
            <person name="Ji Z."/>
            <person name="Zhou Q."/>
            <person name="Hu M."/>
            <person name="Wang Y."/>
            <person name="Chen M."/>
            <person name="Xu Y."/>
            <person name="Jin H."/>
            <person name="Xiao X."/>
            <person name="Hu G."/>
            <person name="Bao F."/>
            <person name="Hu Y."/>
            <person name="Wan P."/>
            <person name="Li L."/>
            <person name="Deng X."/>
            <person name="Kuang T."/>
            <person name="Xiang C."/>
            <person name="Zhu J.K."/>
            <person name="Oliver M.J."/>
            <person name="He Y."/>
        </authorList>
    </citation>
    <scope>NUCLEOTIDE SEQUENCE [LARGE SCALE GENOMIC DNA]</scope>
    <source>
        <strain evidence="3">cv. XS01</strain>
    </source>
</reference>
<dbReference type="AlphaFoldDB" id="A0A2Z7ABU7"/>
<protein>
    <submittedName>
        <fullName evidence="2">Uncharacterized protein</fullName>
    </submittedName>
</protein>
<organism evidence="2 3">
    <name type="scientific">Dorcoceras hygrometricum</name>
    <dbReference type="NCBI Taxonomy" id="472368"/>
    <lineage>
        <taxon>Eukaryota</taxon>
        <taxon>Viridiplantae</taxon>
        <taxon>Streptophyta</taxon>
        <taxon>Embryophyta</taxon>
        <taxon>Tracheophyta</taxon>
        <taxon>Spermatophyta</taxon>
        <taxon>Magnoliopsida</taxon>
        <taxon>eudicotyledons</taxon>
        <taxon>Gunneridae</taxon>
        <taxon>Pentapetalae</taxon>
        <taxon>asterids</taxon>
        <taxon>lamiids</taxon>
        <taxon>Lamiales</taxon>
        <taxon>Gesneriaceae</taxon>
        <taxon>Didymocarpoideae</taxon>
        <taxon>Trichosporeae</taxon>
        <taxon>Loxocarpinae</taxon>
        <taxon>Dorcoceras</taxon>
    </lineage>
</organism>
<sequence length="57" mass="5830">MAEAPPAGPPPGPSGPNQTILGPNHGPHSSNEASQVQPMLRAVRGYPSHYGSSVDQT</sequence>
<dbReference type="Proteomes" id="UP000250235">
    <property type="component" value="Unassembled WGS sequence"/>
</dbReference>